<dbReference type="GeneID" id="5975978"/>
<dbReference type="InParanoid" id="Q0UHJ3"/>
<gene>
    <name evidence="1" type="ORF">SNOG_08771</name>
</gene>
<dbReference type="AlphaFoldDB" id="Q0UHJ3"/>
<sequence length="47" mass="5339">MSYPILQSLCALSLALLFCLLSCHDAIKMRYKARELTPQGPAKHLRH</sequence>
<proteinExistence type="predicted"/>
<protein>
    <submittedName>
        <fullName evidence="1">Uncharacterized protein</fullName>
    </submittedName>
</protein>
<dbReference type="RefSeq" id="XP_001799079.1">
    <property type="nucleotide sequence ID" value="XM_001799027.1"/>
</dbReference>
<evidence type="ECO:0000313" key="1">
    <source>
        <dbReference type="EMBL" id="EAT83939.1"/>
    </source>
</evidence>
<organism evidence="1 2">
    <name type="scientific">Phaeosphaeria nodorum (strain SN15 / ATCC MYA-4574 / FGSC 10173)</name>
    <name type="common">Glume blotch fungus</name>
    <name type="synonym">Parastagonospora nodorum</name>
    <dbReference type="NCBI Taxonomy" id="321614"/>
    <lineage>
        <taxon>Eukaryota</taxon>
        <taxon>Fungi</taxon>
        <taxon>Dikarya</taxon>
        <taxon>Ascomycota</taxon>
        <taxon>Pezizomycotina</taxon>
        <taxon>Dothideomycetes</taxon>
        <taxon>Pleosporomycetidae</taxon>
        <taxon>Pleosporales</taxon>
        <taxon>Pleosporineae</taxon>
        <taxon>Phaeosphaeriaceae</taxon>
        <taxon>Parastagonospora</taxon>
    </lineage>
</organism>
<dbReference type="EMBL" id="CH445337">
    <property type="protein sequence ID" value="EAT83939.1"/>
    <property type="molecule type" value="Genomic_DNA"/>
</dbReference>
<reference evidence="2" key="1">
    <citation type="journal article" date="2007" name="Plant Cell">
        <title>Dothideomycete-plant interactions illuminated by genome sequencing and EST analysis of the wheat pathogen Stagonospora nodorum.</title>
        <authorList>
            <person name="Hane J.K."/>
            <person name="Lowe R.G."/>
            <person name="Solomon P.S."/>
            <person name="Tan K.C."/>
            <person name="Schoch C.L."/>
            <person name="Spatafora J.W."/>
            <person name="Crous P.W."/>
            <person name="Kodira C."/>
            <person name="Birren B.W."/>
            <person name="Galagan J.E."/>
            <person name="Torriani S.F."/>
            <person name="McDonald B.A."/>
            <person name="Oliver R.P."/>
        </authorList>
    </citation>
    <scope>NUCLEOTIDE SEQUENCE [LARGE SCALE GENOMIC DNA]</scope>
    <source>
        <strain evidence="2">SN15 / ATCC MYA-4574 / FGSC 10173</strain>
    </source>
</reference>
<accession>Q0UHJ3</accession>
<name>Q0UHJ3_PHANO</name>
<evidence type="ECO:0000313" key="2">
    <source>
        <dbReference type="Proteomes" id="UP000001055"/>
    </source>
</evidence>
<dbReference type="Proteomes" id="UP000001055">
    <property type="component" value="Unassembled WGS sequence"/>
</dbReference>
<dbReference type="KEGG" id="pno:SNOG_08771"/>